<accession>A0A6A5WZE1</accession>
<evidence type="ECO:0000313" key="2">
    <source>
        <dbReference type="Proteomes" id="UP000799779"/>
    </source>
</evidence>
<protein>
    <submittedName>
        <fullName evidence="1">Uncharacterized protein</fullName>
    </submittedName>
</protein>
<reference evidence="1" key="1">
    <citation type="journal article" date="2020" name="Stud. Mycol.">
        <title>101 Dothideomycetes genomes: a test case for predicting lifestyles and emergence of pathogens.</title>
        <authorList>
            <person name="Haridas S."/>
            <person name="Albert R."/>
            <person name="Binder M."/>
            <person name="Bloem J."/>
            <person name="Labutti K."/>
            <person name="Salamov A."/>
            <person name="Andreopoulos B."/>
            <person name="Baker S."/>
            <person name="Barry K."/>
            <person name="Bills G."/>
            <person name="Bluhm B."/>
            <person name="Cannon C."/>
            <person name="Castanera R."/>
            <person name="Culley D."/>
            <person name="Daum C."/>
            <person name="Ezra D."/>
            <person name="Gonzalez J."/>
            <person name="Henrissat B."/>
            <person name="Kuo A."/>
            <person name="Liang C."/>
            <person name="Lipzen A."/>
            <person name="Lutzoni F."/>
            <person name="Magnuson J."/>
            <person name="Mondo S."/>
            <person name="Nolan M."/>
            <person name="Ohm R."/>
            <person name="Pangilinan J."/>
            <person name="Park H.-J."/>
            <person name="Ramirez L."/>
            <person name="Alfaro M."/>
            <person name="Sun H."/>
            <person name="Tritt A."/>
            <person name="Yoshinaga Y."/>
            <person name="Zwiers L.-H."/>
            <person name="Turgeon B."/>
            <person name="Goodwin S."/>
            <person name="Spatafora J."/>
            <person name="Crous P."/>
            <person name="Grigoriev I."/>
        </authorList>
    </citation>
    <scope>NUCLEOTIDE SEQUENCE</scope>
    <source>
        <strain evidence="1">CBS 123094</strain>
    </source>
</reference>
<name>A0A6A5WZE1_9PLEO</name>
<keyword evidence="2" id="KW-1185">Reference proteome</keyword>
<organism evidence="1 2">
    <name type="scientific">Amniculicola lignicola CBS 123094</name>
    <dbReference type="NCBI Taxonomy" id="1392246"/>
    <lineage>
        <taxon>Eukaryota</taxon>
        <taxon>Fungi</taxon>
        <taxon>Dikarya</taxon>
        <taxon>Ascomycota</taxon>
        <taxon>Pezizomycotina</taxon>
        <taxon>Dothideomycetes</taxon>
        <taxon>Pleosporomycetidae</taxon>
        <taxon>Pleosporales</taxon>
        <taxon>Amniculicolaceae</taxon>
        <taxon>Amniculicola</taxon>
    </lineage>
</organism>
<dbReference type="AlphaFoldDB" id="A0A6A5WZE1"/>
<sequence>MGMFRRPVMSQLSIYTSQYVAFSRPICILSASTRAVDLYPCILQKRFPLILTLHRLSSIRGTYFCKWSFCRAARPMVGQGSYDWRPRPPGCRKPVDGTSLWLQHLARRGVLFVGQAFLDYICLIAVVRRAGQVSPRLDWSILTVRNRLGA</sequence>
<dbReference type="Proteomes" id="UP000799779">
    <property type="component" value="Unassembled WGS sequence"/>
</dbReference>
<gene>
    <name evidence="1" type="ORF">P154DRAFT_257815</name>
</gene>
<dbReference type="EMBL" id="ML977560">
    <property type="protein sequence ID" value="KAF2006374.1"/>
    <property type="molecule type" value="Genomic_DNA"/>
</dbReference>
<proteinExistence type="predicted"/>
<evidence type="ECO:0000313" key="1">
    <source>
        <dbReference type="EMBL" id="KAF2006374.1"/>
    </source>
</evidence>